<name>A0ABD1XWS8_9MARC</name>
<proteinExistence type="predicted"/>
<dbReference type="EMBL" id="JBHFFA010000007">
    <property type="protein sequence ID" value="KAL2613270.1"/>
    <property type="molecule type" value="Genomic_DNA"/>
</dbReference>
<dbReference type="Proteomes" id="UP001605036">
    <property type="component" value="Unassembled WGS sequence"/>
</dbReference>
<gene>
    <name evidence="3" type="ORF">R1flu_024962</name>
</gene>
<keyword evidence="2" id="KW-0472">Membrane</keyword>
<keyword evidence="2" id="KW-1133">Transmembrane helix</keyword>
<sequence>MFEIHSFKRNYLKITYNQLHKLLKWTAITAEIVTHLPSISILHYTAVCFVLFHIRSPDSSATRRGGGSVDLKQIGNKGDAQTEELYDRGE</sequence>
<protein>
    <submittedName>
        <fullName evidence="3">Uncharacterized protein</fullName>
    </submittedName>
</protein>
<dbReference type="AlphaFoldDB" id="A0ABD1XWS8"/>
<evidence type="ECO:0000313" key="4">
    <source>
        <dbReference type="Proteomes" id="UP001605036"/>
    </source>
</evidence>
<feature type="region of interest" description="Disordered" evidence="1">
    <location>
        <begin position="58"/>
        <end position="90"/>
    </location>
</feature>
<evidence type="ECO:0000256" key="2">
    <source>
        <dbReference type="SAM" id="Phobius"/>
    </source>
</evidence>
<keyword evidence="4" id="KW-1185">Reference proteome</keyword>
<comment type="caution">
    <text evidence="3">The sequence shown here is derived from an EMBL/GenBank/DDBJ whole genome shotgun (WGS) entry which is preliminary data.</text>
</comment>
<feature type="transmembrane region" description="Helical" evidence="2">
    <location>
        <begin position="32"/>
        <end position="54"/>
    </location>
</feature>
<reference evidence="3 4" key="1">
    <citation type="submission" date="2024-09" db="EMBL/GenBank/DDBJ databases">
        <title>Chromosome-scale assembly of Riccia fluitans.</title>
        <authorList>
            <person name="Paukszto L."/>
            <person name="Sawicki J."/>
            <person name="Karawczyk K."/>
            <person name="Piernik-Szablinska J."/>
            <person name="Szczecinska M."/>
            <person name="Mazdziarz M."/>
        </authorList>
    </citation>
    <scope>NUCLEOTIDE SEQUENCE [LARGE SCALE GENOMIC DNA]</scope>
    <source>
        <strain evidence="3">Rf_01</strain>
        <tissue evidence="3">Aerial parts of the thallus</tissue>
    </source>
</reference>
<keyword evidence="2" id="KW-0812">Transmembrane</keyword>
<organism evidence="3 4">
    <name type="scientific">Riccia fluitans</name>
    <dbReference type="NCBI Taxonomy" id="41844"/>
    <lineage>
        <taxon>Eukaryota</taxon>
        <taxon>Viridiplantae</taxon>
        <taxon>Streptophyta</taxon>
        <taxon>Embryophyta</taxon>
        <taxon>Marchantiophyta</taxon>
        <taxon>Marchantiopsida</taxon>
        <taxon>Marchantiidae</taxon>
        <taxon>Marchantiales</taxon>
        <taxon>Ricciaceae</taxon>
        <taxon>Riccia</taxon>
    </lineage>
</organism>
<evidence type="ECO:0000256" key="1">
    <source>
        <dbReference type="SAM" id="MobiDB-lite"/>
    </source>
</evidence>
<evidence type="ECO:0000313" key="3">
    <source>
        <dbReference type="EMBL" id="KAL2613270.1"/>
    </source>
</evidence>
<accession>A0ABD1XWS8</accession>